<proteinExistence type="inferred from homology"/>
<organism evidence="11 12">
    <name type="scientific">Exophiala aquamarina CBS 119918</name>
    <dbReference type="NCBI Taxonomy" id="1182545"/>
    <lineage>
        <taxon>Eukaryota</taxon>
        <taxon>Fungi</taxon>
        <taxon>Dikarya</taxon>
        <taxon>Ascomycota</taxon>
        <taxon>Pezizomycotina</taxon>
        <taxon>Eurotiomycetes</taxon>
        <taxon>Chaetothyriomycetidae</taxon>
        <taxon>Chaetothyriales</taxon>
        <taxon>Herpotrichiellaceae</taxon>
        <taxon>Exophiala</taxon>
    </lineage>
</organism>
<reference evidence="11 12" key="1">
    <citation type="submission" date="2013-03" db="EMBL/GenBank/DDBJ databases">
        <title>The Genome Sequence of Exophiala aquamarina CBS 119918.</title>
        <authorList>
            <consortium name="The Broad Institute Genomics Platform"/>
            <person name="Cuomo C."/>
            <person name="de Hoog S."/>
            <person name="Gorbushina A."/>
            <person name="Walker B."/>
            <person name="Young S.K."/>
            <person name="Zeng Q."/>
            <person name="Gargeya S."/>
            <person name="Fitzgerald M."/>
            <person name="Haas B."/>
            <person name="Abouelleil A."/>
            <person name="Allen A.W."/>
            <person name="Alvarado L."/>
            <person name="Arachchi H.M."/>
            <person name="Berlin A.M."/>
            <person name="Chapman S.B."/>
            <person name="Gainer-Dewar J."/>
            <person name="Goldberg J."/>
            <person name="Griggs A."/>
            <person name="Gujja S."/>
            <person name="Hansen M."/>
            <person name="Howarth C."/>
            <person name="Imamovic A."/>
            <person name="Ireland A."/>
            <person name="Larimer J."/>
            <person name="McCowan C."/>
            <person name="Murphy C."/>
            <person name="Pearson M."/>
            <person name="Poon T.W."/>
            <person name="Priest M."/>
            <person name="Roberts A."/>
            <person name="Saif S."/>
            <person name="Shea T."/>
            <person name="Sisk P."/>
            <person name="Sykes S."/>
            <person name="Wortman J."/>
            <person name="Nusbaum C."/>
            <person name="Birren B."/>
        </authorList>
    </citation>
    <scope>NUCLEOTIDE SEQUENCE [LARGE SCALE GENOMIC DNA]</scope>
    <source>
        <strain evidence="11 12">CBS 119918</strain>
    </source>
</reference>
<dbReference type="GO" id="GO:0008270">
    <property type="term" value="F:zinc ion binding"/>
    <property type="evidence" value="ECO:0007669"/>
    <property type="project" value="UniProtKB-KW"/>
</dbReference>
<evidence type="ECO:0000259" key="10">
    <source>
        <dbReference type="PROSITE" id="PS51133"/>
    </source>
</evidence>
<comment type="caution">
    <text evidence="11">The sequence shown here is derived from an EMBL/GenBank/DDBJ whole genome shotgun (WGS) entry which is preliminary data.</text>
</comment>
<evidence type="ECO:0000256" key="3">
    <source>
        <dbReference type="ARBA" id="ARBA00022723"/>
    </source>
</evidence>
<keyword evidence="7" id="KW-0804">Transcription</keyword>
<feature type="binding site" evidence="8">
    <location>
        <position position="115"/>
    </location>
    <ligand>
        <name>Zn(2+)</name>
        <dbReference type="ChEBI" id="CHEBI:29105"/>
        <label>2</label>
    </ligand>
</feature>
<keyword evidence="4 9" id="KW-0863">Zinc-finger</keyword>
<dbReference type="CDD" id="cd10507">
    <property type="entry name" value="Zn-ribbon_RPA12"/>
    <property type="match status" value="1"/>
</dbReference>
<evidence type="ECO:0000256" key="5">
    <source>
        <dbReference type="ARBA" id="ARBA00022833"/>
    </source>
</evidence>
<dbReference type="STRING" id="1182545.A0A072P1H4"/>
<dbReference type="InterPro" id="IPR034004">
    <property type="entry name" value="Zn_ribbon_RPA12_C"/>
</dbReference>
<dbReference type="RefSeq" id="XP_013255713.1">
    <property type="nucleotide sequence ID" value="XM_013400259.1"/>
</dbReference>
<feature type="binding site" evidence="8">
    <location>
        <position position="113"/>
    </location>
    <ligand>
        <name>Zn(2+)</name>
        <dbReference type="ChEBI" id="CHEBI:29105"/>
        <label>2</label>
    </ligand>
</feature>
<feature type="domain" description="TFIIS-type" evidence="10">
    <location>
        <begin position="81"/>
        <end position="120"/>
    </location>
</feature>
<comment type="function">
    <text evidence="7">DNA-dependent RNA polymerase catalyzes the transcription of DNA into RNA using the four ribonucleoside triphosphates as substrates.</text>
</comment>
<keyword evidence="12" id="KW-1185">Reference proteome</keyword>
<feature type="binding site" evidence="8">
    <location>
        <position position="10"/>
    </location>
    <ligand>
        <name>Zn(2+)</name>
        <dbReference type="ChEBI" id="CHEBI:29105"/>
        <label>1</label>
    </ligand>
</feature>
<dbReference type="PIRSF" id="PIRSF005586">
    <property type="entry name" value="RNApol_RpoM"/>
    <property type="match status" value="1"/>
</dbReference>
<keyword evidence="3 8" id="KW-0479">Metal-binding</keyword>
<accession>A0A072P1H4</accession>
<evidence type="ECO:0000256" key="4">
    <source>
        <dbReference type="ARBA" id="ARBA00022771"/>
    </source>
</evidence>
<dbReference type="SMART" id="SM00440">
    <property type="entry name" value="ZnF_C2C2"/>
    <property type="match status" value="1"/>
</dbReference>
<keyword evidence="5 8" id="KW-0862">Zinc</keyword>
<evidence type="ECO:0000313" key="12">
    <source>
        <dbReference type="Proteomes" id="UP000027920"/>
    </source>
</evidence>
<dbReference type="Gene3D" id="2.20.25.10">
    <property type="match status" value="1"/>
</dbReference>
<evidence type="ECO:0000256" key="8">
    <source>
        <dbReference type="PIRSR" id="PIRSR005586-1"/>
    </source>
</evidence>
<dbReference type="PANTHER" id="PTHR11239">
    <property type="entry name" value="DNA-DIRECTED RNA POLYMERASE"/>
    <property type="match status" value="1"/>
</dbReference>
<dbReference type="GO" id="GO:0003899">
    <property type="term" value="F:DNA-directed RNA polymerase activity"/>
    <property type="evidence" value="ECO:0007669"/>
    <property type="project" value="InterPro"/>
</dbReference>
<dbReference type="GO" id="GO:0005736">
    <property type="term" value="C:RNA polymerase I complex"/>
    <property type="evidence" value="ECO:0007669"/>
    <property type="project" value="TreeGrafter"/>
</dbReference>
<dbReference type="EMBL" id="AMGV01000015">
    <property type="protein sequence ID" value="KEF53123.1"/>
    <property type="molecule type" value="Genomic_DNA"/>
</dbReference>
<dbReference type="HOGENOM" id="CLU_093932_1_1_1"/>
<evidence type="ECO:0000256" key="9">
    <source>
        <dbReference type="PIRSR" id="PIRSR005586-2"/>
    </source>
</evidence>
<dbReference type="GO" id="GO:0006363">
    <property type="term" value="P:termination of RNA polymerase I transcription"/>
    <property type="evidence" value="ECO:0007669"/>
    <property type="project" value="TreeGrafter"/>
</dbReference>
<feature type="binding site" evidence="8">
    <location>
        <position position="35"/>
    </location>
    <ligand>
        <name>Zn(2+)</name>
        <dbReference type="ChEBI" id="CHEBI:29105"/>
        <label>1</label>
    </ligand>
</feature>
<evidence type="ECO:0000256" key="6">
    <source>
        <dbReference type="ARBA" id="ARBA00023242"/>
    </source>
</evidence>
<evidence type="ECO:0000256" key="7">
    <source>
        <dbReference type="PIRNR" id="PIRNR005586"/>
    </source>
</evidence>
<dbReference type="VEuPathDB" id="FungiDB:A1O9_11031"/>
<dbReference type="PROSITE" id="PS51133">
    <property type="entry name" value="ZF_TFIIS_2"/>
    <property type="match status" value="1"/>
</dbReference>
<comment type="subcellular location">
    <subcellularLocation>
        <location evidence="1">Nucleus</location>
        <location evidence="1">Nucleolus</location>
    </subcellularLocation>
</comment>
<comment type="similarity">
    <text evidence="7">Belongs to the archaeal rpoM/eukaryotic RPA12/RPB9/RPC11 RNA polymerase family.</text>
</comment>
<dbReference type="Proteomes" id="UP000027920">
    <property type="component" value="Unassembled WGS sequence"/>
</dbReference>
<dbReference type="InterPro" id="IPR012164">
    <property type="entry name" value="Rpa12/Rpb9/Rpc10/TFS"/>
</dbReference>
<sequence length="123" mass="13696">MVAIGSLLFCDACGSLLPRTTTSSDKEDLVKCEDCFQYTKDTSSKVITSQSKPSAFPSALRSKHSEVQKVDAENLQVEAVLAKDCPDCGRTEMFYHTKQLRSADEGTTVFWRCECGYKETHNN</sequence>
<keyword evidence="6 7" id="KW-0539">Nucleus</keyword>
<feature type="binding site" evidence="8">
    <location>
        <position position="13"/>
    </location>
    <ligand>
        <name>Zn(2+)</name>
        <dbReference type="ChEBI" id="CHEBI:29105"/>
        <label>1</label>
    </ligand>
</feature>
<evidence type="ECO:0000256" key="1">
    <source>
        <dbReference type="ARBA" id="ARBA00004604"/>
    </source>
</evidence>
<protein>
    <recommendedName>
        <fullName evidence="7">DNA-directed RNA polymerase subunit</fullName>
    </recommendedName>
</protein>
<dbReference type="GeneID" id="25285932"/>
<dbReference type="GO" id="GO:0003676">
    <property type="term" value="F:nucleic acid binding"/>
    <property type="evidence" value="ECO:0007669"/>
    <property type="project" value="InterPro"/>
</dbReference>
<dbReference type="AlphaFoldDB" id="A0A072P1H4"/>
<dbReference type="PANTHER" id="PTHR11239:SF14">
    <property type="entry name" value="DNA-DIRECTED RNA POLYMERASE I SUBUNIT RPA12"/>
    <property type="match status" value="1"/>
</dbReference>
<keyword evidence="2 7" id="KW-0240">DNA-directed RNA polymerase</keyword>
<feature type="binding site" evidence="8">
    <location>
        <position position="88"/>
    </location>
    <ligand>
        <name>Zn(2+)</name>
        <dbReference type="ChEBI" id="CHEBI:29105"/>
        <label>2</label>
    </ligand>
</feature>
<name>A0A072P1H4_9EURO</name>
<feature type="zinc finger region" description="C4-type" evidence="9">
    <location>
        <begin position="10"/>
        <end position="35"/>
    </location>
</feature>
<dbReference type="SUPFAM" id="SSF57783">
    <property type="entry name" value="Zinc beta-ribbon"/>
    <property type="match status" value="1"/>
</dbReference>
<evidence type="ECO:0000313" key="11">
    <source>
        <dbReference type="EMBL" id="KEF53123.1"/>
    </source>
</evidence>
<evidence type="ECO:0000256" key="2">
    <source>
        <dbReference type="ARBA" id="ARBA00022478"/>
    </source>
</evidence>
<feature type="binding site" evidence="8">
    <location>
        <position position="32"/>
    </location>
    <ligand>
        <name>Zn(2+)</name>
        <dbReference type="ChEBI" id="CHEBI:29105"/>
        <label>1</label>
    </ligand>
</feature>
<dbReference type="OrthoDB" id="10056816at2759"/>
<dbReference type="Pfam" id="PF01096">
    <property type="entry name" value="Zn_ribbon_TFIIS"/>
    <property type="match status" value="1"/>
</dbReference>
<dbReference type="InterPro" id="IPR001222">
    <property type="entry name" value="Znf_TFIIS"/>
</dbReference>
<gene>
    <name evidence="11" type="ORF">A1O9_11031</name>
</gene>
<feature type="binding site" evidence="8">
    <location>
        <position position="85"/>
    </location>
    <ligand>
        <name>Zn(2+)</name>
        <dbReference type="ChEBI" id="CHEBI:29105"/>
        <label>2</label>
    </ligand>
</feature>